<evidence type="ECO:0000313" key="1">
    <source>
        <dbReference type="EMBL" id="EGC18148.1"/>
    </source>
</evidence>
<dbReference type="STRING" id="888741.HMPREF9098_0297"/>
<dbReference type="EMBL" id="AEWV01000006">
    <property type="protein sequence ID" value="EGC18148.1"/>
    <property type="molecule type" value="Genomic_DNA"/>
</dbReference>
<organism evidence="1 2">
    <name type="scientific">Kingella denitrificans ATCC 33394</name>
    <dbReference type="NCBI Taxonomy" id="888741"/>
    <lineage>
        <taxon>Bacteria</taxon>
        <taxon>Pseudomonadati</taxon>
        <taxon>Pseudomonadota</taxon>
        <taxon>Betaproteobacteria</taxon>
        <taxon>Neisseriales</taxon>
        <taxon>Neisseriaceae</taxon>
        <taxon>Kingella</taxon>
    </lineage>
</organism>
<dbReference type="Proteomes" id="UP000004088">
    <property type="component" value="Unassembled WGS sequence"/>
</dbReference>
<evidence type="ECO:0000313" key="2">
    <source>
        <dbReference type="Proteomes" id="UP000004088"/>
    </source>
</evidence>
<comment type="caution">
    <text evidence="1">The sequence shown here is derived from an EMBL/GenBank/DDBJ whole genome shotgun (WGS) entry which is preliminary data.</text>
</comment>
<reference evidence="1 2" key="1">
    <citation type="submission" date="2011-01" db="EMBL/GenBank/DDBJ databases">
        <authorList>
            <person name="Muzny D."/>
            <person name="Qin X."/>
            <person name="Deng J."/>
            <person name="Jiang H."/>
            <person name="Liu Y."/>
            <person name="Qu J."/>
            <person name="Song X.-Z."/>
            <person name="Zhang L."/>
            <person name="Thornton R."/>
            <person name="Coyle M."/>
            <person name="Francisco L."/>
            <person name="Jackson L."/>
            <person name="Javaid M."/>
            <person name="Korchina V."/>
            <person name="Kovar C."/>
            <person name="Mata R."/>
            <person name="Mathew T."/>
            <person name="Ngo R."/>
            <person name="Nguyen L."/>
            <person name="Nguyen N."/>
            <person name="Okwuonu G."/>
            <person name="Ongeri F."/>
            <person name="Pham C."/>
            <person name="Simmons D."/>
            <person name="Wilczek-Boney K."/>
            <person name="Hale W."/>
            <person name="Jakkamsetti A."/>
            <person name="Pham P."/>
            <person name="Ruth R."/>
            <person name="San Lucas F."/>
            <person name="Warren J."/>
            <person name="Zhang J."/>
            <person name="Zhao Z."/>
            <person name="Zhou C."/>
            <person name="Zhu D."/>
            <person name="Lee S."/>
            <person name="Bess C."/>
            <person name="Blankenburg K."/>
            <person name="Forbes L."/>
            <person name="Fu Q."/>
            <person name="Gubbala S."/>
            <person name="Hirani K."/>
            <person name="Jayaseelan J.C."/>
            <person name="Lara F."/>
            <person name="Munidasa M."/>
            <person name="Palculict T."/>
            <person name="Patil S."/>
            <person name="Pu L.-L."/>
            <person name="Saada N."/>
            <person name="Tang L."/>
            <person name="Weissenberger G."/>
            <person name="Zhu Y."/>
            <person name="Hemphill L."/>
            <person name="Shang Y."/>
            <person name="Youmans B."/>
            <person name="Ayvaz T."/>
            <person name="Ross M."/>
            <person name="Santibanez J."/>
            <person name="Aqrawi P."/>
            <person name="Gross S."/>
            <person name="Joshi V."/>
            <person name="Fowler G."/>
            <person name="Nazareth L."/>
            <person name="Reid J."/>
            <person name="Worley K."/>
            <person name="Petrosino J."/>
            <person name="Highlander S."/>
            <person name="Gibbs R."/>
        </authorList>
    </citation>
    <scope>NUCLEOTIDE SEQUENCE [LARGE SCALE GENOMIC DNA]</scope>
    <source>
        <strain evidence="1 2">ATCC 33394</strain>
    </source>
</reference>
<sequence>MGEKRHFIVFYANPKALRAKSSLHMAGKQISVSMCRLPFYSSESSLHVKFPCAGCFQPIRLNGGSPASSCCP</sequence>
<name>F0EWR7_9NEIS</name>
<dbReference type="AlphaFoldDB" id="F0EWR7"/>
<protein>
    <submittedName>
        <fullName evidence="1">Uncharacterized protein</fullName>
    </submittedName>
</protein>
<accession>F0EWR7</accession>
<gene>
    <name evidence="1" type="ORF">HMPREF9098_0297</name>
</gene>
<keyword evidence="2" id="KW-1185">Reference proteome</keyword>
<dbReference type="HOGENOM" id="CLU_2716991_0_0_4"/>
<proteinExistence type="predicted"/>